<dbReference type="KEGG" id="ntr:B0W44_08580"/>
<keyword evidence="4 6" id="KW-1133">Transmembrane helix</keyword>
<dbReference type="GO" id="GO:0055085">
    <property type="term" value="P:transmembrane transport"/>
    <property type="evidence" value="ECO:0007669"/>
    <property type="project" value="TreeGrafter"/>
</dbReference>
<evidence type="ECO:0000256" key="2">
    <source>
        <dbReference type="ARBA" id="ARBA00009773"/>
    </source>
</evidence>
<evidence type="ECO:0000256" key="5">
    <source>
        <dbReference type="ARBA" id="ARBA00023136"/>
    </source>
</evidence>
<comment type="similarity">
    <text evidence="2">Belongs to the autoinducer-2 exporter (AI-2E) (TC 2.A.86) family.</text>
</comment>
<dbReference type="STRING" id="1471761.B0W44_08580"/>
<protein>
    <submittedName>
        <fullName evidence="7">Sporulation integral membrane protein YtvI</fullName>
    </submittedName>
</protein>
<evidence type="ECO:0000256" key="3">
    <source>
        <dbReference type="ARBA" id="ARBA00022692"/>
    </source>
</evidence>
<dbReference type="OrthoDB" id="9774361at2"/>
<evidence type="ECO:0000256" key="4">
    <source>
        <dbReference type="ARBA" id="ARBA00022989"/>
    </source>
</evidence>
<accession>A0A1U9K700</accession>
<dbReference type="InterPro" id="IPR014227">
    <property type="entry name" value="YtvI-like"/>
</dbReference>
<gene>
    <name evidence="7" type="ORF">B0W44_08580</name>
</gene>
<feature type="transmembrane region" description="Helical" evidence="6">
    <location>
        <begin position="277"/>
        <end position="297"/>
    </location>
</feature>
<feature type="transmembrane region" description="Helical" evidence="6">
    <location>
        <begin position="12"/>
        <end position="28"/>
    </location>
</feature>
<dbReference type="AlphaFoldDB" id="A0A1U9K700"/>
<feature type="transmembrane region" description="Helical" evidence="6">
    <location>
        <begin position="211"/>
        <end position="234"/>
    </location>
</feature>
<feature type="transmembrane region" description="Helical" evidence="6">
    <location>
        <begin position="317"/>
        <end position="343"/>
    </location>
</feature>
<dbReference type="RefSeq" id="WP_077719697.1">
    <property type="nucleotide sequence ID" value="NZ_CP019699.1"/>
</dbReference>
<dbReference type="GO" id="GO:0016020">
    <property type="term" value="C:membrane"/>
    <property type="evidence" value="ECO:0007669"/>
    <property type="project" value="UniProtKB-SubCell"/>
</dbReference>
<dbReference type="EMBL" id="CP019699">
    <property type="protein sequence ID" value="AQS55837.1"/>
    <property type="molecule type" value="Genomic_DNA"/>
</dbReference>
<dbReference type="PANTHER" id="PTHR21716">
    <property type="entry name" value="TRANSMEMBRANE PROTEIN"/>
    <property type="match status" value="1"/>
</dbReference>
<evidence type="ECO:0000313" key="7">
    <source>
        <dbReference type="EMBL" id="AQS55837.1"/>
    </source>
</evidence>
<proteinExistence type="inferred from homology"/>
<evidence type="ECO:0000256" key="1">
    <source>
        <dbReference type="ARBA" id="ARBA00004141"/>
    </source>
</evidence>
<evidence type="ECO:0000313" key="8">
    <source>
        <dbReference type="Proteomes" id="UP000188603"/>
    </source>
</evidence>
<reference evidence="7 8" key="1">
    <citation type="journal article" date="2015" name="Int. J. Syst. Evol. Microbiol.">
        <title>Novibacillus thermophilus gen. nov., sp. nov., a Gram-staining-negative and moderately thermophilic member of the family Thermoactinomycetaceae.</title>
        <authorList>
            <person name="Yang G."/>
            <person name="Chen J."/>
            <person name="Zhou S."/>
        </authorList>
    </citation>
    <scope>NUCLEOTIDE SEQUENCE [LARGE SCALE GENOMIC DNA]</scope>
    <source>
        <strain evidence="7 8">SG-1</strain>
    </source>
</reference>
<dbReference type="PANTHER" id="PTHR21716:SF68">
    <property type="entry name" value="TRANSPORT PROTEIN YTVI-RELATED"/>
    <property type="match status" value="1"/>
</dbReference>
<dbReference type="NCBIfam" id="TIGR02872">
    <property type="entry name" value="spore_ytvI"/>
    <property type="match status" value="1"/>
</dbReference>
<keyword evidence="8" id="KW-1185">Reference proteome</keyword>
<name>A0A1U9K700_9BACL</name>
<evidence type="ECO:0000256" key="6">
    <source>
        <dbReference type="SAM" id="Phobius"/>
    </source>
</evidence>
<feature type="transmembrane region" description="Helical" evidence="6">
    <location>
        <begin position="63"/>
        <end position="83"/>
    </location>
</feature>
<sequence length="354" mass="39671">MTLLPISGKKIVLLLLAVAACIVLYIYFPMFVPFILAYLTALLLEPLVKAAQKYLKLPKRLPAVTIVFTLFLAFTALVLYFAVTKLVRETVNFVNQLPFYITEIRLLMDRVILDFYDRISDIPESDLLVAELERQSQILVDKAQSLIEQILPTVTSFVQDVSNFVVVALIYLIALFLVSLDLPNIKSKFYHVFKEETGQKIRYVFSQIGRVFTGFFKAQFLLSLVVFALSYIWLKLAGSPHALIMSVLIWLIDLIPVIGSIVVLAPWALYTFIVGDTAFGIQLLLLTATIIVFRRVSEPKVMGHHIGLSPLATLMSLYFGLYVFGVVGLIVGPLIAIAIRAAVEAEIIKLNVKL</sequence>
<keyword evidence="3 6" id="KW-0812">Transmembrane</keyword>
<organism evidence="7 8">
    <name type="scientific">Novibacillus thermophilus</name>
    <dbReference type="NCBI Taxonomy" id="1471761"/>
    <lineage>
        <taxon>Bacteria</taxon>
        <taxon>Bacillati</taxon>
        <taxon>Bacillota</taxon>
        <taxon>Bacilli</taxon>
        <taxon>Bacillales</taxon>
        <taxon>Thermoactinomycetaceae</taxon>
        <taxon>Novibacillus</taxon>
    </lineage>
</organism>
<dbReference type="InterPro" id="IPR002549">
    <property type="entry name" value="AI-2E-like"/>
</dbReference>
<feature type="transmembrane region" description="Helical" evidence="6">
    <location>
        <begin position="240"/>
        <end position="265"/>
    </location>
</feature>
<feature type="transmembrane region" description="Helical" evidence="6">
    <location>
        <begin position="161"/>
        <end position="180"/>
    </location>
</feature>
<comment type="subcellular location">
    <subcellularLocation>
        <location evidence="1">Membrane</location>
        <topology evidence="1">Multi-pass membrane protein</topology>
    </subcellularLocation>
</comment>
<keyword evidence="5 6" id="KW-0472">Membrane</keyword>
<dbReference type="Pfam" id="PF01594">
    <property type="entry name" value="AI-2E_transport"/>
    <property type="match status" value="1"/>
</dbReference>
<dbReference type="Proteomes" id="UP000188603">
    <property type="component" value="Chromosome"/>
</dbReference>